<comment type="caution">
    <text evidence="3">The sequence shown here is derived from an EMBL/GenBank/DDBJ whole genome shotgun (WGS) entry which is preliminary data.</text>
</comment>
<dbReference type="AlphaFoldDB" id="A0A1F2URK8"/>
<evidence type="ECO:0000256" key="2">
    <source>
        <dbReference type="SAM" id="Phobius"/>
    </source>
</evidence>
<evidence type="ECO:0000313" key="4">
    <source>
        <dbReference type="Proteomes" id="UP000178086"/>
    </source>
</evidence>
<proteinExistence type="predicted"/>
<keyword evidence="2" id="KW-1133">Transmembrane helix</keyword>
<reference evidence="3 4" key="1">
    <citation type="journal article" date="2016" name="Nat. Commun.">
        <title>Thousands of microbial genomes shed light on interconnected biogeochemical processes in an aquifer system.</title>
        <authorList>
            <person name="Anantharaman K."/>
            <person name="Brown C.T."/>
            <person name="Hug L.A."/>
            <person name="Sharon I."/>
            <person name="Castelle C.J."/>
            <person name="Probst A.J."/>
            <person name="Thomas B.C."/>
            <person name="Singh A."/>
            <person name="Wilkins M.J."/>
            <person name="Karaoz U."/>
            <person name="Brodie E.L."/>
            <person name="Williams K.H."/>
            <person name="Hubbard S.S."/>
            <person name="Banfield J.F."/>
        </authorList>
    </citation>
    <scope>NUCLEOTIDE SEQUENCE [LARGE SCALE GENOMIC DNA]</scope>
</reference>
<feature type="coiled-coil region" evidence="1">
    <location>
        <begin position="78"/>
        <end position="112"/>
    </location>
</feature>
<protein>
    <submittedName>
        <fullName evidence="3">Uncharacterized protein</fullName>
    </submittedName>
</protein>
<keyword evidence="2" id="KW-0472">Membrane</keyword>
<feature type="transmembrane region" description="Helical" evidence="2">
    <location>
        <begin position="55"/>
        <end position="75"/>
    </location>
</feature>
<evidence type="ECO:0000256" key="1">
    <source>
        <dbReference type="SAM" id="Coils"/>
    </source>
</evidence>
<organism evidence="3 4">
    <name type="scientific">Candidatus Aquicultor primus</name>
    <dbReference type="NCBI Taxonomy" id="1797195"/>
    <lineage>
        <taxon>Bacteria</taxon>
        <taxon>Bacillati</taxon>
        <taxon>Actinomycetota</taxon>
        <taxon>Candidatus Aquicultoria</taxon>
        <taxon>Candidatus Aquicultorales</taxon>
        <taxon>Candidatus Aquicultoraceae</taxon>
        <taxon>Candidatus Aquicultor</taxon>
    </lineage>
</organism>
<gene>
    <name evidence="3" type="ORF">A2074_00945</name>
</gene>
<dbReference type="Proteomes" id="UP000178086">
    <property type="component" value="Unassembled WGS sequence"/>
</dbReference>
<accession>A0A1F2URK8</accession>
<dbReference type="EMBL" id="MELI01000013">
    <property type="protein sequence ID" value="OFW35578.1"/>
    <property type="molecule type" value="Genomic_DNA"/>
</dbReference>
<evidence type="ECO:0000313" key="3">
    <source>
        <dbReference type="EMBL" id="OFW35578.1"/>
    </source>
</evidence>
<name>A0A1F2URK8_9ACTN</name>
<keyword evidence="1" id="KW-0175">Coiled coil</keyword>
<sequence length="206" mass="22733">MKVYYSLPQNISLSNRFVEKRRRGVHKAMNEHESTMDANEPAKMPARKPAKGKKILIIVILVIVLAAALFGGGWWQGRAQMAAQKADYESRLQAVEDDLAQTQEQLAVQMNRALLMEARAALYRTAVDLDRRNFGTANTHLQEAATALGKIDDASGGLNLGQLNSLQSAISEMDINVAVNLEDQRARVIGFSEELNALVPQSTDEQ</sequence>
<keyword evidence="2" id="KW-0812">Transmembrane</keyword>